<comment type="caution">
    <text evidence="2">The sequence shown here is derived from an EMBL/GenBank/DDBJ whole genome shotgun (WGS) entry which is preliminary data.</text>
</comment>
<feature type="non-terminal residue" evidence="2">
    <location>
        <position position="145"/>
    </location>
</feature>
<evidence type="ECO:0000313" key="2">
    <source>
        <dbReference type="EMBL" id="GAI55351.1"/>
    </source>
</evidence>
<protein>
    <submittedName>
        <fullName evidence="2">Uncharacterized protein</fullName>
    </submittedName>
</protein>
<gene>
    <name evidence="2" type="ORF">S06H3_53234</name>
</gene>
<name>X1QKK6_9ZZZZ</name>
<proteinExistence type="predicted"/>
<evidence type="ECO:0000256" key="1">
    <source>
        <dbReference type="SAM" id="Coils"/>
    </source>
</evidence>
<feature type="coiled-coil region" evidence="1">
    <location>
        <begin position="41"/>
        <end position="82"/>
    </location>
</feature>
<reference evidence="2" key="1">
    <citation type="journal article" date="2014" name="Front. Microbiol.">
        <title>High frequency of phylogenetically diverse reductive dehalogenase-homologous genes in deep subseafloor sedimentary metagenomes.</title>
        <authorList>
            <person name="Kawai M."/>
            <person name="Futagami T."/>
            <person name="Toyoda A."/>
            <person name="Takaki Y."/>
            <person name="Nishi S."/>
            <person name="Hori S."/>
            <person name="Arai W."/>
            <person name="Tsubouchi T."/>
            <person name="Morono Y."/>
            <person name="Uchiyama I."/>
            <person name="Ito T."/>
            <person name="Fujiyama A."/>
            <person name="Inagaki F."/>
            <person name="Takami H."/>
        </authorList>
    </citation>
    <scope>NUCLEOTIDE SEQUENCE</scope>
    <source>
        <strain evidence="2">Expedition CK06-06</strain>
    </source>
</reference>
<organism evidence="2">
    <name type="scientific">marine sediment metagenome</name>
    <dbReference type="NCBI Taxonomy" id="412755"/>
    <lineage>
        <taxon>unclassified sequences</taxon>
        <taxon>metagenomes</taxon>
        <taxon>ecological metagenomes</taxon>
    </lineage>
</organism>
<dbReference type="AlphaFoldDB" id="X1QKK6"/>
<accession>X1QKK6</accession>
<keyword evidence="1" id="KW-0175">Coiled coil</keyword>
<dbReference type="EMBL" id="BARV01033924">
    <property type="protein sequence ID" value="GAI55351.1"/>
    <property type="molecule type" value="Genomic_DNA"/>
</dbReference>
<sequence>MKLSKPARWILTIGILAILLVGLGVNYARQIAEQSRLSADIAQAQQDFIKYAGQKEDLEARLSEANSRIASVQNEFRQYTESIEINETLLQAAEDANVTITRLSSSLPEKEELNSIAYQVFSLSITAEGEVVDLLRFMRKLSDRF</sequence>